<reference evidence="2 3" key="1">
    <citation type="submission" date="2019-09" db="EMBL/GenBank/DDBJ databases">
        <authorList>
            <person name="Depoorter E."/>
        </authorList>
    </citation>
    <scope>NUCLEOTIDE SEQUENCE [LARGE SCALE GENOMIC DNA]</scope>
    <source>
        <strain evidence="2">R-71033</strain>
    </source>
</reference>
<dbReference type="EMBL" id="CABVQS010000005">
    <property type="protein sequence ID" value="VWC96250.1"/>
    <property type="molecule type" value="Genomic_DNA"/>
</dbReference>
<keyword evidence="1" id="KW-0732">Signal</keyword>
<dbReference type="Pfam" id="PF13663">
    <property type="entry name" value="DUF4148"/>
    <property type="match status" value="2"/>
</dbReference>
<protein>
    <submittedName>
        <fullName evidence="2">Purine nucleoside phosphorylase</fullName>
    </submittedName>
</protein>
<evidence type="ECO:0000313" key="2">
    <source>
        <dbReference type="EMBL" id="VWC96250.1"/>
    </source>
</evidence>
<name>A0A6P2WE96_9BURK</name>
<organism evidence="2 3">
    <name type="scientific">Burkholderia contaminans</name>
    <dbReference type="NCBI Taxonomy" id="488447"/>
    <lineage>
        <taxon>Bacteria</taxon>
        <taxon>Pseudomonadati</taxon>
        <taxon>Pseudomonadota</taxon>
        <taxon>Betaproteobacteria</taxon>
        <taxon>Burkholderiales</taxon>
        <taxon>Burkholderiaceae</taxon>
        <taxon>Burkholderia</taxon>
        <taxon>Burkholderia cepacia complex</taxon>
    </lineage>
</organism>
<accession>A0A6P2WE96</accession>
<feature type="signal peptide" evidence="1">
    <location>
        <begin position="1"/>
        <end position="22"/>
    </location>
</feature>
<dbReference type="InterPro" id="IPR025421">
    <property type="entry name" value="DUF4148"/>
</dbReference>
<evidence type="ECO:0000313" key="3">
    <source>
        <dbReference type="Proteomes" id="UP000494109"/>
    </source>
</evidence>
<gene>
    <name evidence="2" type="ORF">BCO71033_01466</name>
</gene>
<dbReference type="AlphaFoldDB" id="A0A6P2WE96"/>
<dbReference type="RefSeq" id="WP_174943875.1">
    <property type="nucleotide sequence ID" value="NZ_CABVQS010000005.1"/>
</dbReference>
<sequence>MNNLIRAVLLSCALSAPIAAFAQTADHALTRADVRADLVRVEQAGYRPISNDPNYPEDIQAAEAKVAAQPSQSVAARPAAAFAQASASGPTRADVVADLIQAERDGTLPTPNWDYPPSAQTIARNRELYAIAHGEPRTATASVRTGAAVSTASAQ</sequence>
<proteinExistence type="predicted"/>
<evidence type="ECO:0000256" key="1">
    <source>
        <dbReference type="SAM" id="SignalP"/>
    </source>
</evidence>
<dbReference type="Proteomes" id="UP000494109">
    <property type="component" value="Unassembled WGS sequence"/>
</dbReference>
<feature type="chain" id="PRO_5027017884" evidence="1">
    <location>
        <begin position="23"/>
        <end position="155"/>
    </location>
</feature>